<accession>A0A7G6TXC9</accession>
<dbReference type="SMART" id="SM00062">
    <property type="entry name" value="PBPb"/>
    <property type="match status" value="1"/>
</dbReference>
<dbReference type="Gene3D" id="3.40.190.10">
    <property type="entry name" value="Periplasmic binding protein-like II"/>
    <property type="match status" value="2"/>
</dbReference>
<dbReference type="Pfam" id="PF09084">
    <property type="entry name" value="NMT1"/>
    <property type="match status" value="1"/>
</dbReference>
<name>A0A7G6TXC9_9BRAD</name>
<dbReference type="InterPro" id="IPR001638">
    <property type="entry name" value="Solute-binding_3/MltF_N"/>
</dbReference>
<dbReference type="CDD" id="cd01008">
    <property type="entry name" value="PBP2_NrtA_SsuA_CpmA_like"/>
    <property type="match status" value="1"/>
</dbReference>
<keyword evidence="3" id="KW-0732">Signal</keyword>
<comment type="subcellular location">
    <subcellularLocation>
        <location evidence="1">Periplasm</location>
    </subcellularLocation>
</comment>
<dbReference type="EMBL" id="CP050292">
    <property type="protein sequence ID" value="QND71411.1"/>
    <property type="molecule type" value="Genomic_DNA"/>
</dbReference>
<comment type="similarity">
    <text evidence="2">Belongs to the bacterial solute-binding protein SsuA/TauA family.</text>
</comment>
<gene>
    <name evidence="5" type="ORF">HB776_09280</name>
</gene>
<dbReference type="RefSeq" id="WP_184517100.1">
    <property type="nucleotide sequence ID" value="NZ_CP050292.1"/>
</dbReference>
<feature type="domain" description="Solute-binding protein family 3/N-terminal" evidence="4">
    <location>
        <begin position="40"/>
        <end position="279"/>
    </location>
</feature>
<evidence type="ECO:0000259" key="4">
    <source>
        <dbReference type="SMART" id="SM00062"/>
    </source>
</evidence>
<evidence type="ECO:0000313" key="6">
    <source>
        <dbReference type="Proteomes" id="UP000515291"/>
    </source>
</evidence>
<dbReference type="AlphaFoldDB" id="A0A7G6TXC9"/>
<dbReference type="PANTHER" id="PTHR30024:SF47">
    <property type="entry name" value="TAURINE-BINDING PERIPLASMIC PROTEIN"/>
    <property type="match status" value="1"/>
</dbReference>
<dbReference type="GO" id="GO:0042597">
    <property type="term" value="C:periplasmic space"/>
    <property type="evidence" value="ECO:0007669"/>
    <property type="project" value="UniProtKB-SubCell"/>
</dbReference>
<dbReference type="PANTHER" id="PTHR30024">
    <property type="entry name" value="ALIPHATIC SULFONATES-BINDING PROTEIN-RELATED"/>
    <property type="match status" value="1"/>
</dbReference>
<proteinExistence type="inferred from homology"/>
<dbReference type="PROSITE" id="PS51318">
    <property type="entry name" value="TAT"/>
    <property type="match status" value="1"/>
</dbReference>
<dbReference type="Proteomes" id="UP000515291">
    <property type="component" value="Chromosome"/>
</dbReference>
<dbReference type="InterPro" id="IPR015168">
    <property type="entry name" value="SsuA/THI5"/>
</dbReference>
<evidence type="ECO:0000256" key="3">
    <source>
        <dbReference type="ARBA" id="ARBA00022729"/>
    </source>
</evidence>
<evidence type="ECO:0000256" key="2">
    <source>
        <dbReference type="ARBA" id="ARBA00010742"/>
    </source>
</evidence>
<dbReference type="KEGG" id="trb:HB776_09280"/>
<evidence type="ECO:0000256" key="1">
    <source>
        <dbReference type="ARBA" id="ARBA00004418"/>
    </source>
</evidence>
<dbReference type="InterPro" id="IPR006311">
    <property type="entry name" value="TAT_signal"/>
</dbReference>
<evidence type="ECO:0000313" key="5">
    <source>
        <dbReference type="EMBL" id="QND71411.1"/>
    </source>
</evidence>
<dbReference type="GO" id="GO:0042918">
    <property type="term" value="P:alkanesulfonate transmembrane transport"/>
    <property type="evidence" value="ECO:0007669"/>
    <property type="project" value="TreeGrafter"/>
</dbReference>
<sequence length="347" mass="37238">MTTSRQGVHLPSLSRRNLLIGAGATAATGLLGTPAIAQARSKAVLAYGSTGYTWALPYVAEAAGLWEKANVDLTTSSFETGRDAMQALLSGSADFSASTDTPLVFAALTGLRPVAVINYSRYSRDMKLAVRKGGVIDPKNPASLKGRKIATRIGTSGQFFLAKYLELAGLKLQDVTVIDLAPNNMTTALARGDIDGFAWTSQTVGVAQKQSNGQVDEMTLDGIEKYFQSHQLLLTTERVLKDKPNLVDTAVKVFLQAEARIASDKNWPQIIADRIKTPAGDITEATSTFTFKLTFDDRFVDDLVSQAQWAIDAGLAKPPKGELRPLLRNLVVDAPVKAAQPGRVTLT</sequence>
<reference evidence="6" key="1">
    <citation type="journal article" date="2020" name="Mol. Plant Microbe">
        <title>Rhizobial microsymbionts of the narrowly endemic Oxytropis species growing in Kamchatka are characterized by significant genetic diversity and possess a set of genes that are associated with T3SS and T6SS secretion systems and can affect the development of symbiosis.</title>
        <authorList>
            <person name="Safronova V."/>
            <person name="Guro P."/>
            <person name="Sazanova A."/>
            <person name="Kuznetsova I."/>
            <person name="Belimov A."/>
            <person name="Yakubov V."/>
            <person name="Chirak E."/>
            <person name="Afonin A."/>
            <person name="Gogolev Y."/>
            <person name="Andronov E."/>
            <person name="Tikhonovich I."/>
        </authorList>
    </citation>
    <scope>NUCLEOTIDE SEQUENCE [LARGE SCALE GENOMIC DNA]</scope>
    <source>
        <strain evidence="6">581</strain>
    </source>
</reference>
<protein>
    <submittedName>
        <fullName evidence="5">ABC transporter substrate-binding protein</fullName>
    </submittedName>
</protein>
<dbReference type="SUPFAM" id="SSF53850">
    <property type="entry name" value="Periplasmic binding protein-like II"/>
    <property type="match status" value="1"/>
</dbReference>
<organism evidence="5 6">
    <name type="scientific">Tardiphaga robiniae</name>
    <dbReference type="NCBI Taxonomy" id="943830"/>
    <lineage>
        <taxon>Bacteria</taxon>
        <taxon>Pseudomonadati</taxon>
        <taxon>Pseudomonadota</taxon>
        <taxon>Alphaproteobacteria</taxon>
        <taxon>Hyphomicrobiales</taxon>
        <taxon>Nitrobacteraceae</taxon>
        <taxon>Tardiphaga</taxon>
    </lineage>
</organism>